<dbReference type="Pfam" id="PF00017">
    <property type="entry name" value="SH2"/>
    <property type="match status" value="1"/>
</dbReference>
<reference evidence="2" key="1">
    <citation type="submission" date="2025-08" db="UniProtKB">
        <authorList>
            <consortium name="Ensembl"/>
        </authorList>
    </citation>
    <scope>IDENTIFICATION</scope>
</reference>
<reference evidence="2" key="2">
    <citation type="submission" date="2025-09" db="UniProtKB">
        <authorList>
            <consortium name="Ensembl"/>
        </authorList>
    </citation>
    <scope>IDENTIFICATION</scope>
</reference>
<evidence type="ECO:0000313" key="2">
    <source>
        <dbReference type="Ensembl" id="ENSPLAP00000000089.1"/>
    </source>
</evidence>
<name>A0A3B3TIM5_9TELE</name>
<dbReference type="InterPro" id="IPR036860">
    <property type="entry name" value="SH2_dom_sf"/>
</dbReference>
<protein>
    <recommendedName>
        <fullName evidence="1">SH2 domain-containing protein</fullName>
    </recommendedName>
</protein>
<sequence length="60" mass="6820">SSGYQPVLTAKKLLEMFGRDGSFLLRDSETVPGAYCLCVRFWRSNQIHLMRPSWLVVCGV</sequence>
<dbReference type="GeneTree" id="ENSGT00940000168744"/>
<proteinExistence type="predicted"/>
<keyword evidence="3" id="KW-1185">Reference proteome</keyword>
<dbReference type="AlphaFoldDB" id="A0A3B3TIM5"/>
<dbReference type="Gene3D" id="3.30.505.10">
    <property type="entry name" value="SH2 domain"/>
    <property type="match status" value="1"/>
</dbReference>
<dbReference type="Ensembl" id="ENSPLAT00000017023.1">
    <property type="protein sequence ID" value="ENSPLAP00000000089.1"/>
    <property type="gene ID" value="ENSPLAG00000023928.1"/>
</dbReference>
<dbReference type="SUPFAM" id="SSF55550">
    <property type="entry name" value="SH2 domain"/>
    <property type="match status" value="1"/>
</dbReference>
<organism evidence="2 3">
    <name type="scientific">Poecilia latipinna</name>
    <name type="common">sailfin molly</name>
    <dbReference type="NCBI Taxonomy" id="48699"/>
    <lineage>
        <taxon>Eukaryota</taxon>
        <taxon>Metazoa</taxon>
        <taxon>Chordata</taxon>
        <taxon>Craniata</taxon>
        <taxon>Vertebrata</taxon>
        <taxon>Euteleostomi</taxon>
        <taxon>Actinopterygii</taxon>
        <taxon>Neopterygii</taxon>
        <taxon>Teleostei</taxon>
        <taxon>Neoteleostei</taxon>
        <taxon>Acanthomorphata</taxon>
        <taxon>Ovalentaria</taxon>
        <taxon>Atherinomorphae</taxon>
        <taxon>Cyprinodontiformes</taxon>
        <taxon>Poeciliidae</taxon>
        <taxon>Poeciliinae</taxon>
        <taxon>Poecilia</taxon>
    </lineage>
</organism>
<feature type="domain" description="SH2" evidence="1">
    <location>
        <begin position="10"/>
        <end position="46"/>
    </location>
</feature>
<evidence type="ECO:0000259" key="1">
    <source>
        <dbReference type="Pfam" id="PF00017"/>
    </source>
</evidence>
<dbReference type="InterPro" id="IPR000980">
    <property type="entry name" value="SH2"/>
</dbReference>
<accession>A0A3B3TIM5</accession>
<evidence type="ECO:0000313" key="3">
    <source>
        <dbReference type="Proteomes" id="UP000261500"/>
    </source>
</evidence>
<dbReference type="Proteomes" id="UP000261500">
    <property type="component" value="Unplaced"/>
</dbReference>